<gene>
    <name evidence="3" type="ORF">C475_18686</name>
</gene>
<evidence type="ECO:0000313" key="3">
    <source>
        <dbReference type="EMBL" id="ELZ21580.1"/>
    </source>
</evidence>
<dbReference type="EMBL" id="AOIU01000039">
    <property type="protein sequence ID" value="ELZ21580.1"/>
    <property type="molecule type" value="Genomic_DNA"/>
</dbReference>
<dbReference type="STRING" id="797114.C475_18686"/>
<dbReference type="InterPro" id="IPR053849">
    <property type="entry name" value="DUF5817_C"/>
</dbReference>
<dbReference type="eggNOG" id="ENOG502N5M9">
    <property type="taxonomic scope" value="Archaea"/>
</dbReference>
<dbReference type="InterPro" id="IPR036388">
    <property type="entry name" value="WH-like_DNA-bd_sf"/>
</dbReference>
<evidence type="ECO:0000259" key="2">
    <source>
        <dbReference type="Pfam" id="PF22798"/>
    </source>
</evidence>
<dbReference type="Proteomes" id="UP000011626">
    <property type="component" value="Unassembled WGS sequence"/>
</dbReference>
<dbReference type="Gene3D" id="1.10.10.10">
    <property type="entry name" value="Winged helix-like DNA-binding domain superfamily/Winged helix DNA-binding domain"/>
    <property type="match status" value="1"/>
</dbReference>
<feature type="region of interest" description="Disordered" evidence="1">
    <location>
        <begin position="1"/>
        <end position="22"/>
    </location>
</feature>
<proteinExistence type="predicted"/>
<dbReference type="Pfam" id="PF22798">
    <property type="entry name" value="DUF5817_CT"/>
    <property type="match status" value="1"/>
</dbReference>
<feature type="domain" description="DUF5817" evidence="2">
    <location>
        <begin position="124"/>
        <end position="168"/>
    </location>
</feature>
<protein>
    <submittedName>
        <fullName evidence="3">MCM family protein</fullName>
    </submittedName>
</protein>
<dbReference type="Gene3D" id="1.10.287.1080">
    <property type="entry name" value="MazG-like"/>
    <property type="match status" value="1"/>
</dbReference>
<reference evidence="3 4" key="1">
    <citation type="journal article" date="2014" name="PLoS Genet.">
        <title>Phylogenetically driven sequencing of extremely halophilic archaea reveals strategies for static and dynamic osmo-response.</title>
        <authorList>
            <person name="Becker E.A."/>
            <person name="Seitzer P.M."/>
            <person name="Tritt A."/>
            <person name="Larsen D."/>
            <person name="Krusor M."/>
            <person name="Yao A.I."/>
            <person name="Wu D."/>
            <person name="Madern D."/>
            <person name="Eisen J.A."/>
            <person name="Darling A.E."/>
            <person name="Facciotti M.T."/>
        </authorList>
    </citation>
    <scope>NUCLEOTIDE SEQUENCE [LARGE SCALE GENOMIC DNA]</scope>
    <source>
        <strain evidence="3 4">2-9-1</strain>
    </source>
</reference>
<evidence type="ECO:0000313" key="4">
    <source>
        <dbReference type="Proteomes" id="UP000011626"/>
    </source>
</evidence>
<sequence>MTMNGNPTHREKAEENVREHGTQHPETLLAAIMEEVGEISRAYLDATYFDEADPGDLDEEIDDLAALLVQLRWSVEDHPMAFEPFPTAEEIEERRGLGSGTDETDAVDVGLRQSKSDRSWTKDVLEIIEDLDNPPREAVIEKAEGGGIDEETAEHALSRLKEQGHIVKDSRNNLRRV</sequence>
<comment type="caution">
    <text evidence="3">The sequence shown here is derived from an EMBL/GenBank/DDBJ whole genome shotgun (WGS) entry which is preliminary data.</text>
</comment>
<keyword evidence="4" id="KW-1185">Reference proteome</keyword>
<dbReference type="AlphaFoldDB" id="M0CEB1"/>
<accession>M0CEB1</accession>
<feature type="compositionally biased region" description="Basic and acidic residues" evidence="1">
    <location>
        <begin position="8"/>
        <end position="22"/>
    </location>
</feature>
<organism evidence="3 4">
    <name type="scientific">Halosimplex carlsbadense 2-9-1</name>
    <dbReference type="NCBI Taxonomy" id="797114"/>
    <lineage>
        <taxon>Archaea</taxon>
        <taxon>Methanobacteriati</taxon>
        <taxon>Methanobacteriota</taxon>
        <taxon>Stenosarchaea group</taxon>
        <taxon>Halobacteria</taxon>
        <taxon>Halobacteriales</taxon>
        <taxon>Haloarculaceae</taxon>
        <taxon>Halosimplex</taxon>
    </lineage>
</organism>
<evidence type="ECO:0000256" key="1">
    <source>
        <dbReference type="SAM" id="MobiDB-lite"/>
    </source>
</evidence>
<dbReference type="SUPFAM" id="SSF101386">
    <property type="entry name" value="all-alpha NTP pyrophosphatases"/>
    <property type="match status" value="1"/>
</dbReference>
<name>M0CEB1_9EURY</name>